<name>A0A371HAW8_MUCPR</name>
<comment type="caution">
    <text evidence="2">The sequence shown here is derived from an EMBL/GenBank/DDBJ whole genome shotgun (WGS) entry which is preliminary data.</text>
</comment>
<organism evidence="2 3">
    <name type="scientific">Mucuna pruriens</name>
    <name type="common">Velvet bean</name>
    <name type="synonym">Dolichos pruriens</name>
    <dbReference type="NCBI Taxonomy" id="157652"/>
    <lineage>
        <taxon>Eukaryota</taxon>
        <taxon>Viridiplantae</taxon>
        <taxon>Streptophyta</taxon>
        <taxon>Embryophyta</taxon>
        <taxon>Tracheophyta</taxon>
        <taxon>Spermatophyta</taxon>
        <taxon>Magnoliopsida</taxon>
        <taxon>eudicotyledons</taxon>
        <taxon>Gunneridae</taxon>
        <taxon>Pentapetalae</taxon>
        <taxon>rosids</taxon>
        <taxon>fabids</taxon>
        <taxon>Fabales</taxon>
        <taxon>Fabaceae</taxon>
        <taxon>Papilionoideae</taxon>
        <taxon>50 kb inversion clade</taxon>
        <taxon>NPAAA clade</taxon>
        <taxon>indigoferoid/millettioid clade</taxon>
        <taxon>Phaseoleae</taxon>
        <taxon>Mucuna</taxon>
    </lineage>
</organism>
<dbReference type="GO" id="GO:0003676">
    <property type="term" value="F:nucleic acid binding"/>
    <property type="evidence" value="ECO:0007669"/>
    <property type="project" value="InterPro"/>
</dbReference>
<evidence type="ECO:0000259" key="1">
    <source>
        <dbReference type="Pfam" id="PF24626"/>
    </source>
</evidence>
<proteinExistence type="predicted"/>
<dbReference type="PANTHER" id="PTHR45835">
    <property type="entry name" value="YALI0A06105P"/>
    <property type="match status" value="1"/>
</dbReference>
<dbReference type="InterPro" id="IPR012337">
    <property type="entry name" value="RNaseH-like_sf"/>
</dbReference>
<dbReference type="EMBL" id="QJKJ01003112">
    <property type="protein sequence ID" value="RDX99904.1"/>
    <property type="molecule type" value="Genomic_DNA"/>
</dbReference>
<dbReference type="Gene3D" id="3.30.420.10">
    <property type="entry name" value="Ribonuclease H-like superfamily/Ribonuclease H"/>
    <property type="match status" value="1"/>
</dbReference>
<dbReference type="SUPFAM" id="SSF53098">
    <property type="entry name" value="Ribonuclease H-like"/>
    <property type="match status" value="1"/>
</dbReference>
<gene>
    <name evidence="2" type="primary">Tf2-11</name>
    <name evidence="2" type="ORF">CR513_16983</name>
</gene>
<dbReference type="PANTHER" id="PTHR45835:SF99">
    <property type="entry name" value="CHROMO DOMAIN-CONTAINING PROTEIN-RELATED"/>
    <property type="match status" value="1"/>
</dbReference>
<sequence>MRKDIEKLVQMCEVCQQNKYQALKSVGLLHPLPIPVQVWEEVSIDFLGGLPTSKGKDTIMVVVDRLTKSAHFISLHHLYSAKDVAEAFISEVRSIQLIIYKLTSQEGTTIQEIDQLLKERDDILEELKMKLFRAQNCMKDVELTVGEMVYLKAQPYKLKSLAHCPNKKLSPRFNGPFVVEEIFGKVAYKVKLPDHARIHPIFHVSQLKKAIAATVPCQ</sequence>
<feature type="non-terminal residue" evidence="2">
    <location>
        <position position="1"/>
    </location>
</feature>
<dbReference type="InterPro" id="IPR056924">
    <property type="entry name" value="SH3_Tf2-1"/>
</dbReference>
<evidence type="ECO:0000313" key="3">
    <source>
        <dbReference type="Proteomes" id="UP000257109"/>
    </source>
</evidence>
<keyword evidence="3" id="KW-1185">Reference proteome</keyword>
<dbReference type="Proteomes" id="UP000257109">
    <property type="component" value="Unassembled WGS sequence"/>
</dbReference>
<evidence type="ECO:0000313" key="2">
    <source>
        <dbReference type="EMBL" id="RDX99904.1"/>
    </source>
</evidence>
<dbReference type="Pfam" id="PF24626">
    <property type="entry name" value="SH3_Tf2-1"/>
    <property type="match status" value="1"/>
</dbReference>
<dbReference type="InterPro" id="IPR036397">
    <property type="entry name" value="RNaseH_sf"/>
</dbReference>
<reference evidence="2" key="1">
    <citation type="submission" date="2018-05" db="EMBL/GenBank/DDBJ databases">
        <title>Draft genome of Mucuna pruriens seed.</title>
        <authorList>
            <person name="Nnadi N.E."/>
            <person name="Vos R."/>
            <person name="Hasami M.H."/>
            <person name="Devisetty U.K."/>
            <person name="Aguiy J.C."/>
        </authorList>
    </citation>
    <scope>NUCLEOTIDE SEQUENCE [LARGE SCALE GENOMIC DNA]</scope>
    <source>
        <strain evidence="2">JCA_2017</strain>
    </source>
</reference>
<dbReference type="STRING" id="157652.A0A371HAW8"/>
<dbReference type="OrthoDB" id="1427148at2759"/>
<protein>
    <submittedName>
        <fullName evidence="2">Tf2-11</fullName>
    </submittedName>
</protein>
<accession>A0A371HAW8</accession>
<feature type="domain" description="Tf2-1-like SH3-like" evidence="1">
    <location>
        <begin position="146"/>
        <end position="210"/>
    </location>
</feature>
<dbReference type="AlphaFoldDB" id="A0A371HAW8"/>